<evidence type="ECO:0000313" key="2">
    <source>
        <dbReference type="Proteomes" id="UP001500016"/>
    </source>
</evidence>
<evidence type="ECO:0000313" key="1">
    <source>
        <dbReference type="EMBL" id="GAA2070427.1"/>
    </source>
</evidence>
<dbReference type="Proteomes" id="UP001500016">
    <property type="component" value="Unassembled WGS sequence"/>
</dbReference>
<keyword evidence="2" id="KW-1185">Reference proteome</keyword>
<dbReference type="RefSeq" id="WP_344526492.1">
    <property type="nucleotide sequence ID" value="NZ_BAAAPE010000006.1"/>
</dbReference>
<name>A0ABN2VSG0_9ACTN</name>
<sequence>MLRITADIFSGRPDPVSHITDENEVRALLREVESNRNLFVADAPAEGMLGARGFWIEPLNDEFGAEFGTEPRMYLPVGALARGGRAAEIGERLVTLMERGDPAVAGEAAQPLDAPLRYYLVEQLAASARLTVSDRNAPAAEAAAEAEAEEGTEEATEDATAAVTCTIELGAFNPAFWNNDSTVRLNNNCYNYASNWRTNTFAQPGRGCGSMYKAITAAEVSRAALCDGMHRRFDCFPDTEKPRYLVALVIAPGPGFVDFHWFRKQKEGFWGHKPGGTAARNTDNSNNVIYNPETANRGPYTIFAGYFYGCNSQRQRIR</sequence>
<comment type="caution">
    <text evidence="1">The sequence shown here is derived from an EMBL/GenBank/DDBJ whole genome shotgun (WGS) entry which is preliminary data.</text>
</comment>
<reference evidence="1 2" key="1">
    <citation type="journal article" date="2019" name="Int. J. Syst. Evol. Microbiol.">
        <title>The Global Catalogue of Microorganisms (GCM) 10K type strain sequencing project: providing services to taxonomists for standard genome sequencing and annotation.</title>
        <authorList>
            <consortium name="The Broad Institute Genomics Platform"/>
            <consortium name="The Broad Institute Genome Sequencing Center for Infectious Disease"/>
            <person name="Wu L."/>
            <person name="Ma J."/>
        </authorList>
    </citation>
    <scope>NUCLEOTIDE SEQUENCE [LARGE SCALE GENOMIC DNA]</scope>
    <source>
        <strain evidence="1 2">JCM 15478</strain>
    </source>
</reference>
<gene>
    <name evidence="1" type="ORF">GCM10009801_21140</name>
</gene>
<proteinExistence type="predicted"/>
<protein>
    <submittedName>
        <fullName evidence="1">Uncharacterized protein</fullName>
    </submittedName>
</protein>
<accession>A0ABN2VSG0</accession>
<organism evidence="1 2">
    <name type="scientific">Streptomyces albiaxialis</name>
    <dbReference type="NCBI Taxonomy" id="329523"/>
    <lineage>
        <taxon>Bacteria</taxon>
        <taxon>Bacillati</taxon>
        <taxon>Actinomycetota</taxon>
        <taxon>Actinomycetes</taxon>
        <taxon>Kitasatosporales</taxon>
        <taxon>Streptomycetaceae</taxon>
        <taxon>Streptomyces</taxon>
    </lineage>
</organism>
<dbReference type="EMBL" id="BAAAPE010000006">
    <property type="protein sequence ID" value="GAA2070427.1"/>
    <property type="molecule type" value="Genomic_DNA"/>
</dbReference>